<sequence length="99" mass="11605">MDQNRMKQQANKHRKDVWLEVGERGFLKIQPYKLENLAKRINQELSPRLYGPFEIDKINPVAYKLKLQEDCIVHTVFHVSFIIIIIITPVPQRLPPTVG</sequence>
<keyword evidence="1" id="KW-1133">Transmembrane helix</keyword>
<gene>
    <name evidence="3" type="ORF">CEPIT_LOCUS16316</name>
</gene>
<keyword evidence="1" id="KW-0472">Membrane</keyword>
<comment type="caution">
    <text evidence="3">The sequence shown here is derived from an EMBL/GenBank/DDBJ whole genome shotgun (WGS) entry which is preliminary data.</text>
</comment>
<dbReference type="PANTHER" id="PTHR46148:SF52">
    <property type="entry name" value="OS04G0603800 PROTEIN"/>
    <property type="match status" value="1"/>
</dbReference>
<dbReference type="EMBL" id="CAMAPF010000121">
    <property type="protein sequence ID" value="CAH9103144.1"/>
    <property type="molecule type" value="Genomic_DNA"/>
</dbReference>
<keyword evidence="1" id="KW-0812">Transmembrane</keyword>
<name>A0AAV0DLN5_9ASTE</name>
<evidence type="ECO:0000259" key="2">
    <source>
        <dbReference type="Pfam" id="PF24626"/>
    </source>
</evidence>
<dbReference type="PANTHER" id="PTHR46148">
    <property type="entry name" value="CHROMO DOMAIN-CONTAINING PROTEIN"/>
    <property type="match status" value="1"/>
</dbReference>
<feature type="transmembrane region" description="Helical" evidence="1">
    <location>
        <begin position="71"/>
        <end position="90"/>
    </location>
</feature>
<protein>
    <recommendedName>
        <fullName evidence="2">Tf2-1-like SH3-like domain-containing protein</fullName>
    </recommendedName>
</protein>
<dbReference type="Pfam" id="PF24626">
    <property type="entry name" value="SH3_Tf2-1"/>
    <property type="match status" value="1"/>
</dbReference>
<feature type="domain" description="Tf2-1-like SH3-like" evidence="2">
    <location>
        <begin position="26"/>
        <end position="81"/>
    </location>
</feature>
<organism evidence="3 4">
    <name type="scientific">Cuscuta epithymum</name>
    <dbReference type="NCBI Taxonomy" id="186058"/>
    <lineage>
        <taxon>Eukaryota</taxon>
        <taxon>Viridiplantae</taxon>
        <taxon>Streptophyta</taxon>
        <taxon>Embryophyta</taxon>
        <taxon>Tracheophyta</taxon>
        <taxon>Spermatophyta</taxon>
        <taxon>Magnoliopsida</taxon>
        <taxon>eudicotyledons</taxon>
        <taxon>Gunneridae</taxon>
        <taxon>Pentapetalae</taxon>
        <taxon>asterids</taxon>
        <taxon>lamiids</taxon>
        <taxon>Solanales</taxon>
        <taxon>Convolvulaceae</taxon>
        <taxon>Cuscuteae</taxon>
        <taxon>Cuscuta</taxon>
        <taxon>Cuscuta subgen. Cuscuta</taxon>
    </lineage>
</organism>
<reference evidence="3" key="1">
    <citation type="submission" date="2022-07" db="EMBL/GenBank/DDBJ databases">
        <authorList>
            <person name="Macas J."/>
            <person name="Novak P."/>
            <person name="Neumann P."/>
        </authorList>
    </citation>
    <scope>NUCLEOTIDE SEQUENCE</scope>
</reference>
<evidence type="ECO:0000313" key="3">
    <source>
        <dbReference type="EMBL" id="CAH9103144.1"/>
    </source>
</evidence>
<accession>A0AAV0DLN5</accession>
<evidence type="ECO:0000256" key="1">
    <source>
        <dbReference type="SAM" id="Phobius"/>
    </source>
</evidence>
<dbReference type="Proteomes" id="UP001152523">
    <property type="component" value="Unassembled WGS sequence"/>
</dbReference>
<dbReference type="AlphaFoldDB" id="A0AAV0DLN5"/>
<dbReference type="InterPro" id="IPR056924">
    <property type="entry name" value="SH3_Tf2-1"/>
</dbReference>
<proteinExistence type="predicted"/>
<keyword evidence="4" id="KW-1185">Reference proteome</keyword>
<evidence type="ECO:0000313" key="4">
    <source>
        <dbReference type="Proteomes" id="UP001152523"/>
    </source>
</evidence>